<sequence length="223" mass="25133">MQIHRLKLFCSELPAQLSFYEHMGFELRREGSLMEMKAGWTQLIFQEQVGAPYYHFAFLIPRGRIQAALEFVKQKGIGLLPFEASEIIEFTNGRAIYFYDPAGNIVEFIERPGFAASVKGAFSLTEVLGVNEVGLPSEDPLALAQYLQTTFGIKPIAPESFRPNFCWVGDHQGVMICVKAGRNWLPTTKPSVVNDLELEWIDSGGRFLAKVRNGVFEEIKKIP</sequence>
<protein>
    <recommendedName>
        <fullName evidence="1">VOC domain-containing protein</fullName>
    </recommendedName>
</protein>
<dbReference type="RefSeq" id="WP_338236682.1">
    <property type="nucleotide sequence ID" value="NZ_BQKE01000001.1"/>
</dbReference>
<reference evidence="2 3" key="1">
    <citation type="submission" date="2021-12" db="EMBL/GenBank/DDBJ databases">
        <title>Genome sequencing of bacteria with rrn-lacking chromosome and rrn-plasmid.</title>
        <authorList>
            <person name="Anda M."/>
            <person name="Iwasaki W."/>
        </authorList>
    </citation>
    <scope>NUCLEOTIDE SEQUENCE [LARGE SCALE GENOMIC DNA]</scope>
    <source>
        <strain evidence="2 3">NBRC 15940</strain>
    </source>
</reference>
<dbReference type="SUPFAM" id="SSF54593">
    <property type="entry name" value="Glyoxalase/Bleomycin resistance protein/Dihydroxybiphenyl dioxygenase"/>
    <property type="match status" value="1"/>
</dbReference>
<dbReference type="InterPro" id="IPR029068">
    <property type="entry name" value="Glyas_Bleomycin-R_OHBP_Dase"/>
</dbReference>
<accession>A0AAN4VWL4</accession>
<organism evidence="2 3">
    <name type="scientific">Persicobacter diffluens</name>
    <dbReference type="NCBI Taxonomy" id="981"/>
    <lineage>
        <taxon>Bacteria</taxon>
        <taxon>Pseudomonadati</taxon>
        <taxon>Bacteroidota</taxon>
        <taxon>Cytophagia</taxon>
        <taxon>Cytophagales</taxon>
        <taxon>Persicobacteraceae</taxon>
        <taxon>Persicobacter</taxon>
    </lineage>
</organism>
<proteinExistence type="predicted"/>
<evidence type="ECO:0000313" key="2">
    <source>
        <dbReference type="EMBL" id="GJM61058.1"/>
    </source>
</evidence>
<dbReference type="Gene3D" id="3.10.180.10">
    <property type="entry name" value="2,3-Dihydroxybiphenyl 1,2-Dioxygenase, domain 1"/>
    <property type="match status" value="1"/>
</dbReference>
<dbReference type="InterPro" id="IPR004360">
    <property type="entry name" value="Glyas_Fos-R_dOase_dom"/>
</dbReference>
<dbReference type="AlphaFoldDB" id="A0AAN4VWL4"/>
<gene>
    <name evidence="2" type="ORF">PEDI_16100</name>
</gene>
<dbReference type="EMBL" id="BQKE01000001">
    <property type="protein sequence ID" value="GJM61058.1"/>
    <property type="molecule type" value="Genomic_DNA"/>
</dbReference>
<evidence type="ECO:0000313" key="3">
    <source>
        <dbReference type="Proteomes" id="UP001310022"/>
    </source>
</evidence>
<dbReference type="Pfam" id="PF00903">
    <property type="entry name" value="Glyoxalase"/>
    <property type="match status" value="1"/>
</dbReference>
<dbReference type="Proteomes" id="UP001310022">
    <property type="component" value="Unassembled WGS sequence"/>
</dbReference>
<dbReference type="InterPro" id="IPR037523">
    <property type="entry name" value="VOC_core"/>
</dbReference>
<dbReference type="PROSITE" id="PS51819">
    <property type="entry name" value="VOC"/>
    <property type="match status" value="1"/>
</dbReference>
<evidence type="ECO:0000259" key="1">
    <source>
        <dbReference type="PROSITE" id="PS51819"/>
    </source>
</evidence>
<name>A0AAN4VWL4_9BACT</name>
<keyword evidence="3" id="KW-1185">Reference proteome</keyword>
<comment type="caution">
    <text evidence="2">The sequence shown here is derived from an EMBL/GenBank/DDBJ whole genome shotgun (WGS) entry which is preliminary data.</text>
</comment>
<feature type="domain" description="VOC" evidence="1">
    <location>
        <begin position="2"/>
        <end position="111"/>
    </location>
</feature>